<gene>
    <name evidence="1" type="ORF">ARMSODRAFT_279798</name>
</gene>
<keyword evidence="2" id="KW-1185">Reference proteome</keyword>
<reference evidence="2" key="1">
    <citation type="journal article" date="2017" name="Nat. Ecol. Evol.">
        <title>Genome expansion and lineage-specific genetic innovations in the forest pathogenic fungi Armillaria.</title>
        <authorList>
            <person name="Sipos G."/>
            <person name="Prasanna A.N."/>
            <person name="Walter M.C."/>
            <person name="O'Connor E."/>
            <person name="Balint B."/>
            <person name="Krizsan K."/>
            <person name="Kiss B."/>
            <person name="Hess J."/>
            <person name="Varga T."/>
            <person name="Slot J."/>
            <person name="Riley R."/>
            <person name="Boka B."/>
            <person name="Rigling D."/>
            <person name="Barry K."/>
            <person name="Lee J."/>
            <person name="Mihaltcheva S."/>
            <person name="LaButti K."/>
            <person name="Lipzen A."/>
            <person name="Waldron R."/>
            <person name="Moloney N.M."/>
            <person name="Sperisen C."/>
            <person name="Kredics L."/>
            <person name="Vagvoelgyi C."/>
            <person name="Patrignani A."/>
            <person name="Fitzpatrick D."/>
            <person name="Nagy I."/>
            <person name="Doyle S."/>
            <person name="Anderson J.B."/>
            <person name="Grigoriev I.V."/>
            <person name="Gueldener U."/>
            <person name="Muensterkoetter M."/>
            <person name="Nagy L.G."/>
        </authorList>
    </citation>
    <scope>NUCLEOTIDE SEQUENCE [LARGE SCALE GENOMIC DNA]</scope>
    <source>
        <strain evidence="2">28-4</strain>
    </source>
</reference>
<evidence type="ECO:0000313" key="1">
    <source>
        <dbReference type="EMBL" id="PBK77394.1"/>
    </source>
</evidence>
<sequence>MGYATDVNILRSADCLFDRKGGIGQRHHCQSSKGRRGRKVAERFHCCPCRTLSSGRQCSAESFTQEAIHPIVRWTRLR</sequence>
<dbReference type="AlphaFoldDB" id="A0A2H3C7T4"/>
<name>A0A2H3C7T4_9AGAR</name>
<evidence type="ECO:0000313" key="2">
    <source>
        <dbReference type="Proteomes" id="UP000218334"/>
    </source>
</evidence>
<protein>
    <submittedName>
        <fullName evidence="1">Uncharacterized protein</fullName>
    </submittedName>
</protein>
<proteinExistence type="predicted"/>
<accession>A0A2H3C7T4</accession>
<dbReference type="EMBL" id="KZ293416">
    <property type="protein sequence ID" value="PBK77394.1"/>
    <property type="molecule type" value="Genomic_DNA"/>
</dbReference>
<dbReference type="Proteomes" id="UP000218334">
    <property type="component" value="Unassembled WGS sequence"/>
</dbReference>
<organism evidence="1 2">
    <name type="scientific">Armillaria solidipes</name>
    <dbReference type="NCBI Taxonomy" id="1076256"/>
    <lineage>
        <taxon>Eukaryota</taxon>
        <taxon>Fungi</taxon>
        <taxon>Dikarya</taxon>
        <taxon>Basidiomycota</taxon>
        <taxon>Agaricomycotina</taxon>
        <taxon>Agaricomycetes</taxon>
        <taxon>Agaricomycetidae</taxon>
        <taxon>Agaricales</taxon>
        <taxon>Marasmiineae</taxon>
        <taxon>Physalacriaceae</taxon>
        <taxon>Armillaria</taxon>
    </lineage>
</organism>